<proteinExistence type="predicted"/>
<reference evidence="2" key="2">
    <citation type="submission" date="2020-09" db="EMBL/GenBank/DDBJ databases">
        <authorList>
            <person name="Sun Q."/>
            <person name="Ohkuma M."/>
        </authorList>
    </citation>
    <scope>NUCLEOTIDE SEQUENCE</scope>
    <source>
        <strain evidence="2">JCM 4988</strain>
    </source>
</reference>
<name>A0A918Q8V2_9ACTN</name>
<dbReference type="InterPro" id="IPR046081">
    <property type="entry name" value="DUF6099"/>
</dbReference>
<dbReference type="EMBL" id="BMWG01000008">
    <property type="protein sequence ID" value="GGZ35210.1"/>
    <property type="molecule type" value="Genomic_DNA"/>
</dbReference>
<protein>
    <submittedName>
        <fullName evidence="2">Uncharacterized protein</fullName>
    </submittedName>
</protein>
<reference evidence="2" key="1">
    <citation type="journal article" date="2014" name="Int. J. Syst. Evol. Microbiol.">
        <title>Complete genome sequence of Corynebacterium casei LMG S-19264T (=DSM 44701T), isolated from a smear-ripened cheese.</title>
        <authorList>
            <consortium name="US DOE Joint Genome Institute (JGI-PGF)"/>
            <person name="Walter F."/>
            <person name="Albersmeier A."/>
            <person name="Kalinowski J."/>
            <person name="Ruckert C."/>
        </authorList>
    </citation>
    <scope>NUCLEOTIDE SEQUENCE</scope>
    <source>
        <strain evidence="2">JCM 4988</strain>
    </source>
</reference>
<sequence>MDAERLVFAGRNALAQSRAVPDIIAEAWQAQALAQAIGGRLAVYGPPELRGEARGLSETGARGVAALDHPGVRSGGIRAAQLSGMADTRVALLALGALLSDVGMALVAVACATDEEGLYWQCVEAMDAADESGDRVRGMLRKLAVRDAGRPPDTGRGRGDPGVSWSARPVAVRAQAPGAARGAPRPADPSGAPGPAGYREPAEPMAVLEIPDVAGSTAGLS</sequence>
<evidence type="ECO:0000313" key="2">
    <source>
        <dbReference type="EMBL" id="GGZ35210.1"/>
    </source>
</evidence>
<evidence type="ECO:0000313" key="3">
    <source>
        <dbReference type="Proteomes" id="UP000630936"/>
    </source>
</evidence>
<keyword evidence="3" id="KW-1185">Reference proteome</keyword>
<accession>A0A918Q8V2</accession>
<evidence type="ECO:0000256" key="1">
    <source>
        <dbReference type="SAM" id="MobiDB-lite"/>
    </source>
</evidence>
<gene>
    <name evidence="2" type="ORF">GCM10010387_31600</name>
</gene>
<dbReference type="Proteomes" id="UP000630936">
    <property type="component" value="Unassembled WGS sequence"/>
</dbReference>
<feature type="region of interest" description="Disordered" evidence="1">
    <location>
        <begin position="146"/>
        <end position="221"/>
    </location>
</feature>
<organism evidence="2 3">
    <name type="scientific">Streptomyces inusitatus</name>
    <dbReference type="NCBI Taxonomy" id="68221"/>
    <lineage>
        <taxon>Bacteria</taxon>
        <taxon>Bacillati</taxon>
        <taxon>Actinomycetota</taxon>
        <taxon>Actinomycetes</taxon>
        <taxon>Kitasatosporales</taxon>
        <taxon>Streptomycetaceae</taxon>
        <taxon>Streptomyces</taxon>
    </lineage>
</organism>
<comment type="caution">
    <text evidence="2">The sequence shown here is derived from an EMBL/GenBank/DDBJ whole genome shotgun (WGS) entry which is preliminary data.</text>
</comment>
<dbReference type="Pfam" id="PF19594">
    <property type="entry name" value="DUF6099"/>
    <property type="match status" value="1"/>
</dbReference>
<feature type="compositionally biased region" description="Basic and acidic residues" evidence="1">
    <location>
        <begin position="146"/>
        <end position="159"/>
    </location>
</feature>
<dbReference type="AlphaFoldDB" id="A0A918Q8V2"/>
<feature type="compositionally biased region" description="Low complexity" evidence="1">
    <location>
        <begin position="167"/>
        <end position="197"/>
    </location>
</feature>